<evidence type="ECO:0000256" key="6">
    <source>
        <dbReference type="ARBA" id="ARBA00023136"/>
    </source>
</evidence>
<reference evidence="11" key="2">
    <citation type="journal article" date="2018" name="BMC Genomics">
        <title>Whole genome sequencing and function prediction of 133 gut anaerobes isolated from chicken caecum in pure cultures.</title>
        <authorList>
            <person name="Medvecky M."/>
            <person name="Cejkova D."/>
            <person name="Polansky O."/>
            <person name="Karasova D."/>
            <person name="Kubasova T."/>
            <person name="Cizek A."/>
            <person name="Rychlik I."/>
        </authorList>
    </citation>
    <scope>NUCLEOTIDE SEQUENCE</scope>
    <source>
        <strain evidence="11">An144</strain>
    </source>
</reference>
<sequence>MDKEFSLKRLFWATFTLSAFTFGGGYVIVMLMKQRFVQKYGWLTENEMLDFVAIAQSAPGAMAINGAILVGYKLAGVIGVLVTVVATVLPPLGIITILAYLYNVFIKIVWVQYLLSGMQVAVGALILQVVLDMLLPIIRKKQGTAILIFLMVFGASLLFHVSSVYLILACLAYGIIQTWRGVSR</sequence>
<keyword evidence="6 7" id="KW-0472">Membrane</keyword>
<dbReference type="Proteomes" id="UP001255696">
    <property type="component" value="Unassembled WGS sequence"/>
</dbReference>
<evidence type="ECO:0000313" key="11">
    <source>
        <dbReference type="EMBL" id="OUQ10760.1"/>
    </source>
</evidence>
<evidence type="ECO:0000256" key="2">
    <source>
        <dbReference type="ARBA" id="ARBA00005262"/>
    </source>
</evidence>
<dbReference type="GO" id="GO:0015109">
    <property type="term" value="F:chromate transmembrane transporter activity"/>
    <property type="evidence" value="ECO:0007669"/>
    <property type="project" value="InterPro"/>
</dbReference>
<dbReference type="PANTHER" id="PTHR43663:SF1">
    <property type="entry name" value="CHROMATE TRANSPORTER"/>
    <property type="match status" value="1"/>
</dbReference>
<evidence type="ECO:0000256" key="1">
    <source>
        <dbReference type="ARBA" id="ARBA00004651"/>
    </source>
</evidence>
<dbReference type="Proteomes" id="UP000196074">
    <property type="component" value="Unassembled WGS sequence"/>
</dbReference>
<gene>
    <name evidence="11" type="ORF">B5E88_04820</name>
    <name evidence="10" type="ORF">HF857_06395</name>
    <name evidence="8" type="ORF">P7H47_06940</name>
    <name evidence="9" type="ORF">U1294_09735</name>
</gene>
<organism evidence="10 13">
    <name type="scientific">Enterococcus cecorum</name>
    <dbReference type="NCBI Taxonomy" id="44008"/>
    <lineage>
        <taxon>Bacteria</taxon>
        <taxon>Bacillati</taxon>
        <taxon>Bacillota</taxon>
        <taxon>Bacilli</taxon>
        <taxon>Lactobacillales</taxon>
        <taxon>Enterococcaceae</taxon>
        <taxon>Enterococcus</taxon>
    </lineage>
</organism>
<dbReference type="GeneID" id="60872637"/>
<feature type="transmembrane region" description="Helical" evidence="7">
    <location>
        <begin position="51"/>
        <end position="70"/>
    </location>
</feature>
<evidence type="ECO:0000256" key="7">
    <source>
        <dbReference type="SAM" id="Phobius"/>
    </source>
</evidence>
<reference evidence="8" key="4">
    <citation type="submission" date="2023-03" db="EMBL/GenBank/DDBJ databases">
        <authorList>
            <person name="Shen W."/>
            <person name="Cai J."/>
        </authorList>
    </citation>
    <scope>NUCLEOTIDE SEQUENCE</scope>
    <source>
        <strain evidence="8">B245-2</strain>
    </source>
</reference>
<feature type="transmembrane region" description="Helical" evidence="7">
    <location>
        <begin position="113"/>
        <end position="135"/>
    </location>
</feature>
<dbReference type="GO" id="GO:0005886">
    <property type="term" value="C:plasma membrane"/>
    <property type="evidence" value="ECO:0007669"/>
    <property type="project" value="UniProtKB-SubCell"/>
</dbReference>
<name>A0A0I9WAL3_9ENTE</name>
<comment type="subcellular location">
    <subcellularLocation>
        <location evidence="1">Cell membrane</location>
        <topology evidence="1">Multi-pass membrane protein</topology>
    </subcellularLocation>
</comment>
<dbReference type="AlphaFoldDB" id="A0A0I9WAL3"/>
<dbReference type="EMBL" id="JAXOGL010000017">
    <property type="protein sequence ID" value="MDZ5598498.1"/>
    <property type="molecule type" value="Genomic_DNA"/>
</dbReference>
<dbReference type="Proteomes" id="UP001290582">
    <property type="component" value="Unassembled WGS sequence"/>
</dbReference>
<evidence type="ECO:0000313" key="12">
    <source>
        <dbReference type="Proteomes" id="UP000196074"/>
    </source>
</evidence>
<dbReference type="RefSeq" id="WP_016250741.1">
    <property type="nucleotide sequence ID" value="NZ_AP035890.1"/>
</dbReference>
<reference evidence="9" key="5">
    <citation type="submission" date="2023-12" db="EMBL/GenBank/DDBJ databases">
        <title>Molecular genomic analyses of Enterococcus cecorum from sepsis oubreaks in broilers.</title>
        <authorList>
            <person name="Rhoads D."/>
            <person name="Alrubaye A."/>
        </authorList>
    </citation>
    <scope>NUCLEOTIDE SEQUENCE</scope>
    <source>
        <strain evidence="9">1755</strain>
    </source>
</reference>
<evidence type="ECO:0000313" key="10">
    <source>
        <dbReference type="EMBL" id="NME49870.1"/>
    </source>
</evidence>
<comment type="similarity">
    <text evidence="2">Belongs to the chromate ion transporter (CHR) (TC 2.A.51) family.</text>
</comment>
<evidence type="ECO:0000313" key="13">
    <source>
        <dbReference type="Proteomes" id="UP000588071"/>
    </source>
</evidence>
<dbReference type="EMBL" id="JARQBI010000014">
    <property type="protein sequence ID" value="MDT2796978.1"/>
    <property type="molecule type" value="Genomic_DNA"/>
</dbReference>
<dbReference type="EMBL" id="JABAFV010000008">
    <property type="protein sequence ID" value="NME49870.1"/>
    <property type="molecule type" value="Genomic_DNA"/>
</dbReference>
<reference evidence="10 13" key="3">
    <citation type="submission" date="2020-04" db="EMBL/GenBank/DDBJ databases">
        <authorList>
            <person name="Hitch T.C.A."/>
            <person name="Wylensek D."/>
            <person name="Clavel T."/>
        </authorList>
    </citation>
    <scope>NUCLEOTIDE SEQUENCE [LARGE SCALE GENOMIC DNA]</scope>
    <source>
        <strain evidence="10 13">WCA-380-WT-3C</strain>
    </source>
</reference>
<comment type="caution">
    <text evidence="10">The sequence shown here is derived from an EMBL/GenBank/DDBJ whole genome shotgun (WGS) entry which is preliminary data.</text>
</comment>
<feature type="transmembrane region" description="Helical" evidence="7">
    <location>
        <begin position="147"/>
        <end position="176"/>
    </location>
</feature>
<dbReference type="Proteomes" id="UP000588071">
    <property type="component" value="Unassembled WGS sequence"/>
</dbReference>
<accession>A0A0I9WAL3</accession>
<keyword evidence="4 7" id="KW-0812">Transmembrane</keyword>
<dbReference type="PANTHER" id="PTHR43663">
    <property type="entry name" value="CHROMATE TRANSPORT PROTEIN-RELATED"/>
    <property type="match status" value="1"/>
</dbReference>
<proteinExistence type="inferred from homology"/>
<evidence type="ECO:0000313" key="8">
    <source>
        <dbReference type="EMBL" id="MDT2796978.1"/>
    </source>
</evidence>
<dbReference type="InterPro" id="IPR003370">
    <property type="entry name" value="Chromate_transpt"/>
</dbReference>
<dbReference type="Pfam" id="PF02417">
    <property type="entry name" value="Chromate_transp"/>
    <property type="match status" value="1"/>
</dbReference>
<protein>
    <submittedName>
        <fullName evidence="10">Chromate transporter</fullName>
    </submittedName>
</protein>
<dbReference type="EMBL" id="NFLC01000007">
    <property type="protein sequence ID" value="OUQ10760.1"/>
    <property type="molecule type" value="Genomic_DNA"/>
</dbReference>
<feature type="transmembrane region" description="Helical" evidence="7">
    <location>
        <begin position="12"/>
        <end position="31"/>
    </location>
</feature>
<keyword evidence="3" id="KW-1003">Cell membrane</keyword>
<evidence type="ECO:0000256" key="5">
    <source>
        <dbReference type="ARBA" id="ARBA00022989"/>
    </source>
</evidence>
<evidence type="ECO:0000313" key="9">
    <source>
        <dbReference type="EMBL" id="MDZ5598498.1"/>
    </source>
</evidence>
<keyword evidence="5 7" id="KW-1133">Transmembrane helix</keyword>
<feature type="transmembrane region" description="Helical" evidence="7">
    <location>
        <begin position="77"/>
        <end position="101"/>
    </location>
</feature>
<evidence type="ECO:0000256" key="4">
    <source>
        <dbReference type="ARBA" id="ARBA00022692"/>
    </source>
</evidence>
<reference evidence="12" key="1">
    <citation type="submission" date="2017-04" db="EMBL/GenBank/DDBJ databases">
        <title>Function of individual gut microbiota members based on whole genome sequencing of pure cultures obtained from chicken caecum.</title>
        <authorList>
            <person name="Medvecky M."/>
            <person name="Cejkova D."/>
            <person name="Polansky O."/>
            <person name="Karasova D."/>
            <person name="Kubasova T."/>
            <person name="Cizek A."/>
            <person name="Rychlik I."/>
        </authorList>
    </citation>
    <scope>NUCLEOTIDE SEQUENCE [LARGE SCALE GENOMIC DNA]</scope>
    <source>
        <strain evidence="12">An144</strain>
    </source>
</reference>
<dbReference type="InterPro" id="IPR052518">
    <property type="entry name" value="CHR_Transporter"/>
</dbReference>
<evidence type="ECO:0000256" key="3">
    <source>
        <dbReference type="ARBA" id="ARBA00022475"/>
    </source>
</evidence>